<evidence type="ECO:0000256" key="3">
    <source>
        <dbReference type="ARBA" id="ARBA00006958"/>
    </source>
</evidence>
<sequence length="464" mass="52094">MFGGTVATGRYAFCTSGQIPKETTEGSGDSADSTEFVDPQYEPFVNVDAMEVEGAASGAAPGCIRCCIRGCIRDALVAASGAASGCIRCCIRGCIRLHQCNQAEVTGAAKQCIENHYEWGNESALERKERDNDFDLSDDIVLTAYIAGCACVFYMETYMTKVPLHTNIQSGYEWVQYILPGNEEKCRRHFRMSSHVFGQLCNTLHQYGYNGTRRVCLEESLVMTLVVFGHAKGNKMGSIGAIDGVHIPVVVSAKKQHPYYGRKGITTTNCMCACDFDMKFTFACVGWEESAHDTRIFLSCLNNESYNFPKAPAGKYYLVDSRYPIKKGFLAPYKGERYHIPKFQPYEVLHRPNERFNYLHSSLRSVIERTFGVWKNKWKILRNMPRFHIRTQSRIIVSTMVLHNFVRAHEINNNVDSSRSTGGTSGRSERGDYDAMAHAISIFDEPKMKQVRDNITASICADDN</sequence>
<protein>
    <recommendedName>
        <fullName evidence="12">DDE Tnp4 domain-containing protein</fullName>
    </recommendedName>
</protein>
<organism evidence="10 11">
    <name type="scientific">Quercus lobata</name>
    <name type="common">Valley oak</name>
    <dbReference type="NCBI Taxonomy" id="97700"/>
    <lineage>
        <taxon>Eukaryota</taxon>
        <taxon>Viridiplantae</taxon>
        <taxon>Streptophyta</taxon>
        <taxon>Embryophyta</taxon>
        <taxon>Tracheophyta</taxon>
        <taxon>Spermatophyta</taxon>
        <taxon>Magnoliopsida</taxon>
        <taxon>eudicotyledons</taxon>
        <taxon>Gunneridae</taxon>
        <taxon>Pentapetalae</taxon>
        <taxon>rosids</taxon>
        <taxon>fabids</taxon>
        <taxon>Fagales</taxon>
        <taxon>Fagaceae</taxon>
        <taxon>Quercus</taxon>
    </lineage>
</organism>
<dbReference type="Pfam" id="PF13359">
    <property type="entry name" value="DDE_Tnp_4"/>
    <property type="match status" value="1"/>
</dbReference>
<reference evidence="10" key="2">
    <citation type="submission" date="2021-01" db="UniProtKB">
        <authorList>
            <consortium name="EnsemblPlants"/>
        </authorList>
    </citation>
    <scope>IDENTIFICATION</scope>
</reference>
<name>A0A7N2MTQ6_QUELO</name>
<dbReference type="GO" id="GO:0016787">
    <property type="term" value="F:hydrolase activity"/>
    <property type="evidence" value="ECO:0007669"/>
    <property type="project" value="UniProtKB-KW"/>
</dbReference>
<accession>A0A7N2MTQ6</accession>
<dbReference type="GO" id="GO:0004518">
    <property type="term" value="F:nuclease activity"/>
    <property type="evidence" value="ECO:0007669"/>
    <property type="project" value="UniProtKB-KW"/>
</dbReference>
<evidence type="ECO:0000256" key="1">
    <source>
        <dbReference type="ARBA" id="ARBA00001968"/>
    </source>
</evidence>
<evidence type="ECO:0000256" key="5">
    <source>
        <dbReference type="ARBA" id="ARBA00022723"/>
    </source>
</evidence>
<comment type="similarity">
    <text evidence="3">Belongs to the HARBI1 family.</text>
</comment>
<dbReference type="InterPro" id="IPR027806">
    <property type="entry name" value="HARBI1_dom"/>
</dbReference>
<dbReference type="EnsemblPlants" id="QL10p052324:mrna">
    <property type="protein sequence ID" value="QL10p052324:mrna"/>
    <property type="gene ID" value="QL10p052324"/>
</dbReference>
<comment type="subcellular location">
    <subcellularLocation>
        <location evidence="2">Nucleus</location>
    </subcellularLocation>
</comment>
<comment type="cofactor">
    <cofactor evidence="1">
        <name>a divalent metal cation</name>
        <dbReference type="ChEBI" id="CHEBI:60240"/>
    </cofactor>
</comment>
<dbReference type="EMBL" id="LRBV02000010">
    <property type="status" value="NOT_ANNOTATED_CDS"/>
    <property type="molecule type" value="Genomic_DNA"/>
</dbReference>
<dbReference type="GO" id="GO:0046872">
    <property type="term" value="F:metal ion binding"/>
    <property type="evidence" value="ECO:0007669"/>
    <property type="project" value="UniProtKB-KW"/>
</dbReference>
<dbReference type="Gramene" id="QL10p052324:mrna">
    <property type="protein sequence ID" value="QL10p052324:mrna"/>
    <property type="gene ID" value="QL10p052324"/>
</dbReference>
<evidence type="ECO:0008006" key="12">
    <source>
        <dbReference type="Google" id="ProtNLM"/>
    </source>
</evidence>
<dbReference type="PANTHER" id="PTHR22930">
    <property type="match status" value="1"/>
</dbReference>
<keyword evidence="7" id="KW-0539">Nucleus</keyword>
<dbReference type="Pfam" id="PF26138">
    <property type="entry name" value="DUF8040"/>
    <property type="match status" value="1"/>
</dbReference>
<evidence type="ECO:0000259" key="8">
    <source>
        <dbReference type="Pfam" id="PF13359"/>
    </source>
</evidence>
<evidence type="ECO:0000256" key="2">
    <source>
        <dbReference type="ARBA" id="ARBA00004123"/>
    </source>
</evidence>
<evidence type="ECO:0000313" key="11">
    <source>
        <dbReference type="Proteomes" id="UP000594261"/>
    </source>
</evidence>
<evidence type="ECO:0000259" key="9">
    <source>
        <dbReference type="Pfam" id="PF26138"/>
    </source>
</evidence>
<dbReference type="Proteomes" id="UP000594261">
    <property type="component" value="Chromosome 10"/>
</dbReference>
<dbReference type="InParanoid" id="A0A7N2MTQ6"/>
<evidence type="ECO:0000313" key="10">
    <source>
        <dbReference type="EnsemblPlants" id="QL10p052324:mrna"/>
    </source>
</evidence>
<evidence type="ECO:0000256" key="4">
    <source>
        <dbReference type="ARBA" id="ARBA00022722"/>
    </source>
</evidence>
<evidence type="ECO:0000256" key="7">
    <source>
        <dbReference type="ARBA" id="ARBA00023242"/>
    </source>
</evidence>
<evidence type="ECO:0000256" key="6">
    <source>
        <dbReference type="ARBA" id="ARBA00022801"/>
    </source>
</evidence>
<feature type="domain" description="DUF8040" evidence="9">
    <location>
        <begin position="166"/>
        <end position="235"/>
    </location>
</feature>
<reference evidence="10 11" key="1">
    <citation type="journal article" date="2016" name="G3 (Bethesda)">
        <title>First Draft Assembly and Annotation of the Genome of a California Endemic Oak Quercus lobata Nee (Fagaceae).</title>
        <authorList>
            <person name="Sork V.L."/>
            <person name="Fitz-Gibbon S.T."/>
            <person name="Puiu D."/>
            <person name="Crepeau M."/>
            <person name="Gugger P.F."/>
            <person name="Sherman R."/>
            <person name="Stevens K."/>
            <person name="Langley C.H."/>
            <person name="Pellegrini M."/>
            <person name="Salzberg S.L."/>
        </authorList>
    </citation>
    <scope>NUCLEOTIDE SEQUENCE [LARGE SCALE GENOMIC DNA]</scope>
    <source>
        <strain evidence="10 11">cv. SW786</strain>
    </source>
</reference>
<dbReference type="AlphaFoldDB" id="A0A7N2MTQ6"/>
<keyword evidence="6" id="KW-0378">Hydrolase</keyword>
<proteinExistence type="inferred from homology"/>
<keyword evidence="4" id="KW-0540">Nuclease</keyword>
<dbReference type="PANTHER" id="PTHR22930:SF221">
    <property type="entry name" value="NUCLEASE HARBI1"/>
    <property type="match status" value="1"/>
</dbReference>
<keyword evidence="5" id="KW-0479">Metal-binding</keyword>
<feature type="domain" description="DDE Tnp4" evidence="8">
    <location>
        <begin position="242"/>
        <end position="404"/>
    </location>
</feature>
<dbReference type="GO" id="GO:0005634">
    <property type="term" value="C:nucleus"/>
    <property type="evidence" value="ECO:0007669"/>
    <property type="project" value="UniProtKB-SubCell"/>
</dbReference>
<dbReference type="InterPro" id="IPR045249">
    <property type="entry name" value="HARBI1-like"/>
</dbReference>
<dbReference type="InterPro" id="IPR058353">
    <property type="entry name" value="DUF8040"/>
</dbReference>
<keyword evidence="11" id="KW-1185">Reference proteome</keyword>